<feature type="signal peptide" evidence="1">
    <location>
        <begin position="1"/>
        <end position="22"/>
    </location>
</feature>
<dbReference type="PROSITE" id="PS51257">
    <property type="entry name" value="PROKAR_LIPOPROTEIN"/>
    <property type="match status" value="1"/>
</dbReference>
<comment type="caution">
    <text evidence="2">The sequence shown here is derived from an EMBL/GenBank/DDBJ whole genome shotgun (WGS) entry which is preliminary data.</text>
</comment>
<dbReference type="EMBL" id="RBCJ01000005">
    <property type="protein sequence ID" value="RKN77977.1"/>
    <property type="molecule type" value="Genomic_DNA"/>
</dbReference>
<proteinExistence type="predicted"/>
<accession>A0A3B0C2L0</accession>
<evidence type="ECO:0000313" key="2">
    <source>
        <dbReference type="EMBL" id="RKN77977.1"/>
    </source>
</evidence>
<evidence type="ECO:0000313" key="3">
    <source>
        <dbReference type="Proteomes" id="UP000276603"/>
    </source>
</evidence>
<protein>
    <submittedName>
        <fullName evidence="2">Uncharacterized protein</fullName>
    </submittedName>
</protein>
<sequence length="434" mass="47264">MRKRIVLPVLLFSIVFSCTKDAIVEDDPFNVVKVKSGIKVDPSEISKVKNWYENEMSTRSNVITENSIVWDWENAESIPEMTLRIKSLTSKSQKSTFRLEIRLDNNAPSSGIVYVSTPFEGFVREVALNLEGNIIEVKKLVESVSVQPRGLLPTTTSFSEPEDGTSWTWDYDIGAWALPGVTVTFHRNSLNNANSYSSVNWATVSYYTNNFYRSGGYYNHTYSYTSSGGYSVTNVNNNWDGEAIMDVLGPDFPIANMTEFFECLNTSQNAVITVYADQPKKGSSAPSHGTNVGHAFVGIHQGSTSAVFGFYPEKDGPKSLYGPSRMGNNGGDAYDVSISVTVSGSTLQTIMNAAINYDSVYDINLYNCTNFAREIGNLAGMDIDDAWGAYPGVVFQGGENPGQLGENIRGMSSGNGVTINTTGGNAPSRSAGCP</sequence>
<keyword evidence="3" id="KW-1185">Reference proteome</keyword>
<keyword evidence="1" id="KW-0732">Signal</keyword>
<dbReference type="Proteomes" id="UP000276603">
    <property type="component" value="Unassembled WGS sequence"/>
</dbReference>
<dbReference type="AlphaFoldDB" id="A0A3B0C2L0"/>
<feature type="chain" id="PRO_5017418676" evidence="1">
    <location>
        <begin position="23"/>
        <end position="434"/>
    </location>
</feature>
<organism evidence="2 3">
    <name type="scientific">Ulvibacterium marinum</name>
    <dbReference type="NCBI Taxonomy" id="2419782"/>
    <lineage>
        <taxon>Bacteria</taxon>
        <taxon>Pseudomonadati</taxon>
        <taxon>Bacteroidota</taxon>
        <taxon>Flavobacteriia</taxon>
        <taxon>Flavobacteriales</taxon>
        <taxon>Flavobacteriaceae</taxon>
        <taxon>Ulvibacterium</taxon>
    </lineage>
</organism>
<name>A0A3B0C2L0_9FLAO</name>
<reference evidence="2 3" key="1">
    <citation type="submission" date="2018-10" db="EMBL/GenBank/DDBJ databases">
        <title>Ulvibacterium marinum gen. nov., sp. nov., a novel marine bacterium of the family Flavobacteriaceae, isolated from a culture of the green alga Ulva prolifera.</title>
        <authorList>
            <person name="Zhang Z."/>
        </authorList>
    </citation>
    <scope>NUCLEOTIDE SEQUENCE [LARGE SCALE GENOMIC DNA]</scope>
    <source>
        <strain evidence="2 3">CCMM003</strain>
    </source>
</reference>
<dbReference type="OrthoDB" id="1454445at2"/>
<gene>
    <name evidence="2" type="ORF">D7Z94_22430</name>
</gene>
<dbReference type="RefSeq" id="WP_120713874.1">
    <property type="nucleotide sequence ID" value="NZ_RBCJ01000005.1"/>
</dbReference>
<evidence type="ECO:0000256" key="1">
    <source>
        <dbReference type="SAM" id="SignalP"/>
    </source>
</evidence>